<keyword evidence="1" id="KW-0472">Membrane</keyword>
<protein>
    <submittedName>
        <fullName evidence="2">Uncharacterized protein</fullName>
    </submittedName>
</protein>
<dbReference type="EMBL" id="POAF01000001">
    <property type="protein sequence ID" value="RBM03922.1"/>
    <property type="molecule type" value="Genomic_DNA"/>
</dbReference>
<evidence type="ECO:0000313" key="2">
    <source>
        <dbReference type="EMBL" id="RBM03922.1"/>
    </source>
</evidence>
<dbReference type="RefSeq" id="WP_113606315.1">
    <property type="nucleotide sequence ID" value="NZ_JBNBOD010000001.1"/>
</dbReference>
<keyword evidence="3" id="KW-1185">Reference proteome</keyword>
<dbReference type="Proteomes" id="UP000252167">
    <property type="component" value="Unassembled WGS sequence"/>
</dbReference>
<accession>A0A365YMK1</accession>
<feature type="transmembrane region" description="Helical" evidence="1">
    <location>
        <begin position="12"/>
        <end position="30"/>
    </location>
</feature>
<feature type="transmembrane region" description="Helical" evidence="1">
    <location>
        <begin position="148"/>
        <end position="171"/>
    </location>
</feature>
<keyword evidence="1" id="KW-1133">Transmembrane helix</keyword>
<sequence>MPESSARVRSAKIPGWIGTLFILAGSVLLWRDSQAEYLLYSGSSEPQSVDTFSIGPSMLQVSGELLLAFGFGALCLSLGLILGRRMLKSRKHLLTTRIIWLTGLLVLAGGTGLLIWDALQVRSFGWFAYAPLSNSAFSPAPWVTWTQILGKLLSALGLGAFGLGIGLHAGAPARHVDS</sequence>
<organism evidence="2 3">
    <name type="scientific">Glutamicibacter soli</name>
    <dbReference type="NCBI Taxonomy" id="453836"/>
    <lineage>
        <taxon>Bacteria</taxon>
        <taxon>Bacillati</taxon>
        <taxon>Actinomycetota</taxon>
        <taxon>Actinomycetes</taxon>
        <taxon>Micrococcales</taxon>
        <taxon>Micrococcaceae</taxon>
        <taxon>Glutamicibacter</taxon>
    </lineage>
</organism>
<name>A0A365YMK1_9MICC</name>
<gene>
    <name evidence="2" type="ORF">C1H84_01035</name>
</gene>
<comment type="caution">
    <text evidence="2">The sequence shown here is derived from an EMBL/GenBank/DDBJ whole genome shotgun (WGS) entry which is preliminary data.</text>
</comment>
<proteinExistence type="predicted"/>
<keyword evidence="1" id="KW-0812">Transmembrane</keyword>
<feature type="transmembrane region" description="Helical" evidence="1">
    <location>
        <begin position="94"/>
        <end position="116"/>
    </location>
</feature>
<feature type="transmembrane region" description="Helical" evidence="1">
    <location>
        <begin position="65"/>
        <end position="82"/>
    </location>
</feature>
<evidence type="ECO:0000313" key="3">
    <source>
        <dbReference type="Proteomes" id="UP000252167"/>
    </source>
</evidence>
<reference evidence="2 3" key="1">
    <citation type="submission" date="2018-01" db="EMBL/GenBank/DDBJ databases">
        <title>Glutamicibacter soli strain NHPC-3 Whole genome sequence and assembly.</title>
        <authorList>
            <person name="Choudhury P."/>
            <person name="Gupta D."/>
            <person name="Sengupta K."/>
            <person name="Jawed A."/>
            <person name="Sultana N."/>
            <person name="Saha P."/>
        </authorList>
    </citation>
    <scope>NUCLEOTIDE SEQUENCE [LARGE SCALE GENOMIC DNA]</scope>
    <source>
        <strain evidence="2 3">NHPC-3</strain>
    </source>
</reference>
<dbReference type="AlphaFoldDB" id="A0A365YMK1"/>
<evidence type="ECO:0000256" key="1">
    <source>
        <dbReference type="SAM" id="Phobius"/>
    </source>
</evidence>